<evidence type="ECO:0000313" key="1">
    <source>
        <dbReference type="EMBL" id="TWX59608.1"/>
    </source>
</evidence>
<dbReference type="InterPro" id="IPR011990">
    <property type="entry name" value="TPR-like_helical_dom_sf"/>
</dbReference>
<evidence type="ECO:0000313" key="4">
    <source>
        <dbReference type="Proteomes" id="UP000321917"/>
    </source>
</evidence>
<evidence type="ECO:0000313" key="3">
    <source>
        <dbReference type="Proteomes" id="UP000321525"/>
    </source>
</evidence>
<proteinExistence type="predicted"/>
<dbReference type="EMBL" id="VOLQ01000007">
    <property type="protein sequence ID" value="TWX69334.1"/>
    <property type="molecule type" value="Genomic_DNA"/>
</dbReference>
<name>A0A5C6QK47_9GAMM</name>
<evidence type="ECO:0000313" key="2">
    <source>
        <dbReference type="EMBL" id="TWX69334.1"/>
    </source>
</evidence>
<dbReference type="Proteomes" id="UP000321917">
    <property type="component" value="Unassembled WGS sequence"/>
</dbReference>
<sequence>MNKHFFMSSKPYLLGLTALLLWVFCLPFAKSYAMKSESTTKLCQRSPSACLEKVNIELTRVQPKSRIWFSLMQFKLSSLFILQHSDELYQETKRWIDDEDLPIPFQVTLYMYYAKSLLGDGELAEGKRYIYKAKTQLSIMNDAYPSPIKLIEIANLQLYIGEYSEAYASLNALKEKYRNSHNPQFMMELYGHLGHVANKLEYYDEALVHWQATVPWSYKYGNEQQIATVHFNLGQAQQHAEQYLLAEKSYLAAIEHAEIALDVVKASHAKLYLAEIKLLGGDKEQAEALLLAIDEERLAPNLLLKLHDLKSEL</sequence>
<protein>
    <submittedName>
        <fullName evidence="2">Tetratricopeptide repeat protein</fullName>
    </submittedName>
</protein>
<dbReference type="Gene3D" id="1.25.40.10">
    <property type="entry name" value="Tetratricopeptide repeat domain"/>
    <property type="match status" value="1"/>
</dbReference>
<dbReference type="RefSeq" id="WP_146796737.1">
    <property type="nucleotide sequence ID" value="NZ_VOLP01000002.1"/>
</dbReference>
<comment type="caution">
    <text evidence="2">The sequence shown here is derived from an EMBL/GenBank/DDBJ whole genome shotgun (WGS) entry which is preliminary data.</text>
</comment>
<accession>A0A5C6QK47</accession>
<dbReference type="SUPFAM" id="SSF48452">
    <property type="entry name" value="TPR-like"/>
    <property type="match status" value="1"/>
</dbReference>
<keyword evidence="3" id="KW-1185">Reference proteome</keyword>
<dbReference type="Proteomes" id="UP000321525">
    <property type="component" value="Unassembled WGS sequence"/>
</dbReference>
<dbReference type="AlphaFoldDB" id="A0A5C6QK47"/>
<dbReference type="EMBL" id="VOLR01000011">
    <property type="protein sequence ID" value="TWX59608.1"/>
    <property type="molecule type" value="Genomic_DNA"/>
</dbReference>
<dbReference type="OrthoDB" id="6228632at2"/>
<organism evidence="2 4">
    <name type="scientific">Colwellia hornerae</name>
    <dbReference type="NCBI Taxonomy" id="89402"/>
    <lineage>
        <taxon>Bacteria</taxon>
        <taxon>Pseudomonadati</taxon>
        <taxon>Pseudomonadota</taxon>
        <taxon>Gammaproteobacteria</taxon>
        <taxon>Alteromonadales</taxon>
        <taxon>Colwelliaceae</taxon>
        <taxon>Colwellia</taxon>
    </lineage>
</organism>
<gene>
    <name evidence="1" type="ORF">ESZ26_09175</name>
    <name evidence="2" type="ORF">ESZ27_05175</name>
</gene>
<reference evidence="2 4" key="1">
    <citation type="submission" date="2019-07" db="EMBL/GenBank/DDBJ databases">
        <title>Genomes of sea-ice associated Colwellia species.</title>
        <authorList>
            <person name="Bowman J.P."/>
        </authorList>
    </citation>
    <scope>NUCLEOTIDE SEQUENCE [LARGE SCALE GENOMIC DNA]</scope>
    <source>
        <strain evidence="1 3">ACAM 607</strain>
        <strain evidence="2 4">IC036</strain>
    </source>
</reference>